<evidence type="ECO:0000313" key="1">
    <source>
        <dbReference type="EMBL" id="EEE17781.1"/>
    </source>
</evidence>
<accession>B9CKB0</accession>
<dbReference type="Proteomes" id="UP000004070">
    <property type="component" value="Unassembled WGS sequence"/>
</dbReference>
<evidence type="ECO:0000313" key="2">
    <source>
        <dbReference type="Proteomes" id="UP000004070"/>
    </source>
</evidence>
<comment type="caution">
    <text evidence="1">The sequence shown here is derived from an EMBL/GenBank/DDBJ whole genome shotgun (WGS) entry which is preliminary data.</text>
</comment>
<organism evidence="1 2">
    <name type="scientific">Lancefieldella rimae (strain ATCC 49626 / DSM 7090 / CCUG 31168 / NBRC 15546 / VPI D140H-11A)</name>
    <name type="common">Atopobium rimae</name>
    <dbReference type="NCBI Taxonomy" id="553184"/>
    <lineage>
        <taxon>Bacteria</taxon>
        <taxon>Bacillati</taxon>
        <taxon>Actinomycetota</taxon>
        <taxon>Coriobacteriia</taxon>
        <taxon>Coriobacteriales</taxon>
        <taxon>Atopobiaceae</taxon>
        <taxon>Lancefieldella</taxon>
    </lineage>
</organism>
<proteinExistence type="predicted"/>
<dbReference type="AlphaFoldDB" id="B9CKB0"/>
<reference evidence="1 2" key="1">
    <citation type="submission" date="2009-01" db="EMBL/GenBank/DDBJ databases">
        <authorList>
            <person name="Madupu R."/>
            <person name="Sebastian Y."/>
            <person name="Durkin A.S."/>
            <person name="Torralba M."/>
            <person name="Methe B."/>
            <person name="Sutton G.G."/>
            <person name="Strausberg R.L."/>
            <person name="Nelson K.E."/>
        </authorList>
    </citation>
    <scope>NUCLEOTIDE SEQUENCE [LARGE SCALE GENOMIC DNA]</scope>
    <source>
        <strain evidence="1 2">ATCC 49626</strain>
    </source>
</reference>
<dbReference type="EMBL" id="ACFE01000001">
    <property type="protein sequence ID" value="EEE17781.1"/>
    <property type="molecule type" value="Genomic_DNA"/>
</dbReference>
<sequence>MRASDYCNFSHNLSSLIGSVNATKLVAILPQVQRIEDEKTAKKIDFIF</sequence>
<protein>
    <submittedName>
        <fullName evidence="1">Uncharacterized protein</fullName>
    </submittedName>
</protein>
<name>B9CKB0_LANR4</name>
<gene>
    <name evidence="1" type="ORF">ATORI0001_0455</name>
</gene>